<protein>
    <submittedName>
        <fullName evidence="1">Uncharacterized protein</fullName>
    </submittedName>
</protein>
<accession>A0ABW5NTE7</accession>
<organism evidence="1 2">
    <name type="scientific">Flavobacterium suzhouense</name>
    <dbReference type="NCBI Taxonomy" id="1529638"/>
    <lineage>
        <taxon>Bacteria</taxon>
        <taxon>Pseudomonadati</taxon>
        <taxon>Bacteroidota</taxon>
        <taxon>Flavobacteriia</taxon>
        <taxon>Flavobacteriales</taxon>
        <taxon>Flavobacteriaceae</taxon>
        <taxon>Flavobacterium</taxon>
    </lineage>
</organism>
<dbReference type="RefSeq" id="WP_379820613.1">
    <property type="nucleotide sequence ID" value="NZ_JBHUMD010000012.1"/>
</dbReference>
<evidence type="ECO:0000313" key="1">
    <source>
        <dbReference type="EMBL" id="MFD2602120.1"/>
    </source>
</evidence>
<comment type="caution">
    <text evidence="1">The sequence shown here is derived from an EMBL/GenBank/DDBJ whole genome shotgun (WGS) entry which is preliminary data.</text>
</comment>
<dbReference type="EMBL" id="JBHUMD010000012">
    <property type="protein sequence ID" value="MFD2602120.1"/>
    <property type="molecule type" value="Genomic_DNA"/>
</dbReference>
<evidence type="ECO:0000313" key="2">
    <source>
        <dbReference type="Proteomes" id="UP001597480"/>
    </source>
</evidence>
<dbReference type="Proteomes" id="UP001597480">
    <property type="component" value="Unassembled WGS sequence"/>
</dbReference>
<proteinExistence type="predicted"/>
<name>A0ABW5NTE7_9FLAO</name>
<keyword evidence="2" id="KW-1185">Reference proteome</keyword>
<gene>
    <name evidence="1" type="ORF">ACFSR3_08630</name>
</gene>
<sequence length="126" mass="14898">MKKLCVYILIFLVNLNTSFFEELLKVPVLVQHFMEHQQRNADIGFGEFLAQHYGSRNTKDNDEDRDMQLPYKKLDHHDVTHFVFLPNRFYSSSVRITPIDSQVENHYKNNFLHNPHLGALFRPPIA</sequence>
<reference evidence="2" key="1">
    <citation type="journal article" date="2019" name="Int. J. Syst. Evol. Microbiol.">
        <title>The Global Catalogue of Microorganisms (GCM) 10K type strain sequencing project: providing services to taxonomists for standard genome sequencing and annotation.</title>
        <authorList>
            <consortium name="The Broad Institute Genomics Platform"/>
            <consortium name="The Broad Institute Genome Sequencing Center for Infectious Disease"/>
            <person name="Wu L."/>
            <person name="Ma J."/>
        </authorList>
    </citation>
    <scope>NUCLEOTIDE SEQUENCE [LARGE SCALE GENOMIC DNA]</scope>
    <source>
        <strain evidence="2">KCTC 42107</strain>
    </source>
</reference>